<dbReference type="STRING" id="1641165.XM38_16935"/>
<dbReference type="OrthoDB" id="9785113at2"/>
<keyword evidence="2 5" id="KW-0812">Transmembrane</keyword>
<comment type="function">
    <text evidence="6">Part of the binding-protein-dependent transport system for phosphate; probably responsible for the translocation of the substrate across the membrane.</text>
</comment>
<dbReference type="InterPro" id="IPR011864">
    <property type="entry name" value="Phosphate_PstC"/>
</dbReference>
<keyword evidence="6" id="KW-0592">Phosphate transport</keyword>
<dbReference type="GO" id="GO:0006817">
    <property type="term" value="P:phosphate ion transport"/>
    <property type="evidence" value="ECO:0007669"/>
    <property type="project" value="UniProtKB-KW"/>
</dbReference>
<evidence type="ECO:0000259" key="7">
    <source>
        <dbReference type="PROSITE" id="PS50928"/>
    </source>
</evidence>
<feature type="transmembrane region" description="Helical" evidence="5">
    <location>
        <begin position="129"/>
        <end position="150"/>
    </location>
</feature>
<feature type="transmembrane region" description="Helical" evidence="5">
    <location>
        <begin position="207"/>
        <end position="227"/>
    </location>
</feature>
<name>A0A1Z3HVD8_9CYAN</name>
<evidence type="ECO:0000313" key="9">
    <source>
        <dbReference type="Proteomes" id="UP000191901"/>
    </source>
</evidence>
<sequence>MTPGVSPGSETLWNPNRQRSKITQQIVIFITGACATVSILTTFGIVATLIFETFEFFQEVSIVDFLTDTRWTPLFSSKQFGIFVLISATLLTSTIAILVALPLGLLAAIALSEYAKPNVRKVIKPILEVLAGIPSIVFGYFALLTVTPFLQNFVPGLQGFNALSAGLVLGIAILPLVASLSEDAIYSVPRSLRDGAYALGATKRETIISVVLPAALSGIVASIILAISRAIGETMIVTLAAGQNPTLGFNPLVPTMTMTAYMVQVSLGDTPVGSIAYKTLFAVGMSLFLITLVLNLISFWVVRRFREQYE</sequence>
<dbReference type="InterPro" id="IPR000515">
    <property type="entry name" value="MetI-like"/>
</dbReference>
<dbReference type="EMBL" id="CP021983">
    <property type="protein sequence ID" value="ASC74236.1"/>
    <property type="molecule type" value="Genomic_DNA"/>
</dbReference>
<dbReference type="Pfam" id="PF00528">
    <property type="entry name" value="BPD_transp_1"/>
    <property type="match status" value="1"/>
</dbReference>
<dbReference type="SUPFAM" id="SSF161098">
    <property type="entry name" value="MetI-like"/>
    <property type="match status" value="1"/>
</dbReference>
<keyword evidence="6" id="KW-1003">Cell membrane</keyword>
<proteinExistence type="inferred from homology"/>
<evidence type="ECO:0000313" key="8">
    <source>
        <dbReference type="EMBL" id="ASC74236.1"/>
    </source>
</evidence>
<keyword evidence="3 5" id="KW-1133">Transmembrane helix</keyword>
<feature type="transmembrane region" description="Helical" evidence="5">
    <location>
        <begin position="280"/>
        <end position="302"/>
    </location>
</feature>
<comment type="subcellular location">
    <subcellularLocation>
        <location evidence="5">Cell membrane</location>
        <topology evidence="5">Multi-pass membrane protein</topology>
    </subcellularLocation>
    <subcellularLocation>
        <location evidence="1">Membrane</location>
        <topology evidence="1">Multi-pass membrane protein</topology>
    </subcellularLocation>
</comment>
<dbReference type="PROSITE" id="PS50928">
    <property type="entry name" value="ABC_TM1"/>
    <property type="match status" value="1"/>
</dbReference>
<dbReference type="Gene3D" id="1.10.3720.10">
    <property type="entry name" value="MetI-like"/>
    <property type="match status" value="1"/>
</dbReference>
<dbReference type="Proteomes" id="UP000191901">
    <property type="component" value="Chromosome"/>
</dbReference>
<dbReference type="RefSeq" id="WP_080811161.1">
    <property type="nucleotide sequence ID" value="NZ_CP021983.2"/>
</dbReference>
<dbReference type="AlphaFoldDB" id="A0A1Z3HVD8"/>
<evidence type="ECO:0000256" key="5">
    <source>
        <dbReference type="RuleBase" id="RU363032"/>
    </source>
</evidence>
<protein>
    <recommendedName>
        <fullName evidence="6">Phosphate transport system permease protein</fullName>
    </recommendedName>
</protein>
<dbReference type="PANTHER" id="PTHR42727:SF1">
    <property type="entry name" value="PHOSPHATE TRANSPORT SYSTEM PERMEASE"/>
    <property type="match status" value="1"/>
</dbReference>
<gene>
    <name evidence="8" type="primary">ptsC_2</name>
    <name evidence="8" type="ORF">XM38_052110</name>
</gene>
<evidence type="ECO:0000256" key="2">
    <source>
        <dbReference type="ARBA" id="ARBA00022692"/>
    </source>
</evidence>
<dbReference type="KEGG" id="hhg:XM38_052110"/>
<evidence type="ECO:0000256" key="1">
    <source>
        <dbReference type="ARBA" id="ARBA00004141"/>
    </source>
</evidence>
<evidence type="ECO:0000256" key="4">
    <source>
        <dbReference type="ARBA" id="ARBA00023136"/>
    </source>
</evidence>
<evidence type="ECO:0000256" key="6">
    <source>
        <dbReference type="RuleBase" id="RU363054"/>
    </source>
</evidence>
<organism evidence="8 9">
    <name type="scientific">Halomicronema hongdechloris C2206</name>
    <dbReference type="NCBI Taxonomy" id="1641165"/>
    <lineage>
        <taxon>Bacteria</taxon>
        <taxon>Bacillati</taxon>
        <taxon>Cyanobacteriota</taxon>
        <taxon>Cyanophyceae</taxon>
        <taxon>Nodosilineales</taxon>
        <taxon>Nodosilineaceae</taxon>
        <taxon>Halomicronema</taxon>
    </lineage>
</organism>
<reference evidence="8 9" key="1">
    <citation type="journal article" date="2016" name="Biochim. Biophys. Acta">
        <title>Characterization of red-shifted phycobilisomes isolated from the chlorophyll f-containing cyanobacterium Halomicronema hongdechloris.</title>
        <authorList>
            <person name="Li Y."/>
            <person name="Lin Y."/>
            <person name="Garvey C.J."/>
            <person name="Birch D."/>
            <person name="Corkery R.W."/>
            <person name="Loughlin P.C."/>
            <person name="Scheer H."/>
            <person name="Willows R.D."/>
            <person name="Chen M."/>
        </authorList>
    </citation>
    <scope>NUCLEOTIDE SEQUENCE [LARGE SCALE GENOMIC DNA]</scope>
    <source>
        <strain evidence="8 9">C2206</strain>
    </source>
</reference>
<dbReference type="GO" id="GO:0005886">
    <property type="term" value="C:plasma membrane"/>
    <property type="evidence" value="ECO:0007669"/>
    <property type="project" value="UniProtKB-SubCell"/>
</dbReference>
<dbReference type="PANTHER" id="PTHR42727">
    <property type="entry name" value="PHOSPHATE TRANSPORT SYSTEM PERMEASE PROTEIN"/>
    <property type="match status" value="1"/>
</dbReference>
<comment type="similarity">
    <text evidence="6">Belongs to the binding-protein-dependent transport system permease family. CysTW subfamily.</text>
</comment>
<dbReference type="GO" id="GO:0005315">
    <property type="term" value="F:phosphate transmembrane transporter activity"/>
    <property type="evidence" value="ECO:0007669"/>
    <property type="project" value="InterPro"/>
</dbReference>
<keyword evidence="4 5" id="KW-0472">Membrane</keyword>
<dbReference type="InterPro" id="IPR035906">
    <property type="entry name" value="MetI-like_sf"/>
</dbReference>
<keyword evidence="9" id="KW-1185">Reference proteome</keyword>
<dbReference type="CDD" id="cd06261">
    <property type="entry name" value="TM_PBP2"/>
    <property type="match status" value="1"/>
</dbReference>
<accession>A0A1Z3HVD8</accession>
<dbReference type="NCBIfam" id="TIGR02138">
    <property type="entry name" value="phosphate_pstC"/>
    <property type="match status" value="1"/>
</dbReference>
<keyword evidence="5" id="KW-0813">Transport</keyword>
<feature type="transmembrane region" description="Helical" evidence="5">
    <location>
        <begin position="80"/>
        <end position="108"/>
    </location>
</feature>
<feature type="transmembrane region" description="Helical" evidence="5">
    <location>
        <begin position="26"/>
        <end position="51"/>
    </location>
</feature>
<feature type="domain" description="ABC transmembrane type-1" evidence="7">
    <location>
        <begin position="86"/>
        <end position="298"/>
    </location>
</feature>
<feature type="transmembrane region" description="Helical" evidence="5">
    <location>
        <begin position="162"/>
        <end position="186"/>
    </location>
</feature>
<evidence type="ECO:0000256" key="3">
    <source>
        <dbReference type="ARBA" id="ARBA00022989"/>
    </source>
</evidence>